<organism evidence="8 9">
    <name type="scientific">Penicillium italicum</name>
    <name type="common">Blue mold</name>
    <dbReference type="NCBI Taxonomy" id="40296"/>
    <lineage>
        <taxon>Eukaryota</taxon>
        <taxon>Fungi</taxon>
        <taxon>Dikarya</taxon>
        <taxon>Ascomycota</taxon>
        <taxon>Pezizomycotina</taxon>
        <taxon>Eurotiomycetes</taxon>
        <taxon>Eurotiomycetidae</taxon>
        <taxon>Eurotiales</taxon>
        <taxon>Aspergillaceae</taxon>
        <taxon>Penicillium</taxon>
    </lineage>
</organism>
<sequence length="1018" mass="112120">MSAPLVLLPSDKVPQDHLPTNNSNPLRLGPGLRILSQPSSEGSNHVLTATKAGLLTTDAKRNTVSLLSFPNRRYIPTVNDFVIAQIHHSSVDFFHCMVTPHTAHALLGQLSFEGASKKTRPMLKQGELVYARVQSVGVGAGAEVELTCVNPATGKADGGLGPLTGGMVFDVSTGMAARLIRASSSSPDNTDAIEGLVVLSELGKKLESLGGFEIAVGRNGKVWVDCSNAAESAVKVTIAIGRCLQETDQQNLHIHDQKKLVTKILRDMKLVSRSAQAVNSIAGLDASWAVNFEEPRPLLFFPIVYSSPPYSLSQLIAMGNTSSQPEPFPEIPEDFGDIVPETPNSSMVDGTKKKKNKHLSSATKASSPAIAEANGTKPSAELDSNMSKPSKRKRESEPERKQKSKKHRKSEKFVAESASPENNASSSAIATQIPPTPSQPTPSKLKPKPKSSAKKARKQNGGDLKTPDSSIPQPTSESTAAEEPPAVKQTAATKQTPAPDSPSLEGSTTPGGRSKGVRGSRTREKDNLKIGFYTPEEVQKIEAYKLNFCTMHGIASAKFDEMVQHSERGANGEFPVSSDVISKSDFWNEIYALVPDRDRRSVYRFMRRHFQASAQKAHDWSKEQEDELIELHAKYGPKWTYIGKLIGRSDDDVTQRWKNKLEHQGTMNQGGWSEEETRIFLAAVESTWLTMKPMLADKSGKDMYELDERLIVWGNISKEMGHMRSRQQCADKWRKIVKQVMIMRANGNPGAVFDPRLAAKKSAHWNVRLEAQRKSSQFVNEDSDNDETTKTTNPNLNPSDEAAPSPTGNANAESNHEAQSEEGEPDLPEPPKKAKKSKSKRKHNEDPASGLIKEVPSSPATPKKSKEERKREKKERREKERQEKEKQEEIEQEAKEDKAARKERKRKRKEEKKKQKRLEEEELLAAEEANKAPSSDAEALEPPKKKKSKKQKQASSDSPAALAEPSRPIVEASPSPTPPISHRSDNEHDDVIDETDSDGGDDDSSEVNVKYETDSDEQ</sequence>
<reference evidence="8 9" key="1">
    <citation type="journal article" date="2015" name="Mol. Plant Microbe Interact.">
        <title>Genome, transcriptome, and functional analyses of Penicillium expansum provide new insights into secondary metabolism and pathogenicity.</title>
        <authorList>
            <person name="Ballester A.R."/>
            <person name="Marcet-Houben M."/>
            <person name="Levin E."/>
            <person name="Sela N."/>
            <person name="Selma-Lazaro C."/>
            <person name="Carmona L."/>
            <person name="Wisniewski M."/>
            <person name="Droby S."/>
            <person name="Gonzalez-Candelas L."/>
            <person name="Gabaldon T."/>
        </authorList>
    </citation>
    <scope>NUCLEOTIDE SEQUENCE [LARGE SCALE GENOMIC DNA]</scope>
    <source>
        <strain evidence="8 9">PHI-1</strain>
    </source>
</reference>
<dbReference type="InterPro" id="IPR012340">
    <property type="entry name" value="NA-bd_OB-fold"/>
</dbReference>
<dbReference type="Proteomes" id="UP000030104">
    <property type="component" value="Unassembled WGS sequence"/>
</dbReference>
<feature type="compositionally biased region" description="Basic and acidic residues" evidence="5">
    <location>
        <begin position="1009"/>
        <end position="1018"/>
    </location>
</feature>
<feature type="region of interest" description="Disordered" evidence="5">
    <location>
        <begin position="321"/>
        <end position="523"/>
    </location>
</feature>
<protein>
    <submittedName>
        <fullName evidence="8">Exosome complex RNA-binding protein 1/RRP40/RRP4</fullName>
    </submittedName>
</protein>
<dbReference type="FunFam" id="3.30.1370.10:FF:000091">
    <property type="entry name" value="Putative exosome complex exonuclease Rrp40"/>
    <property type="match status" value="1"/>
</dbReference>
<comment type="caution">
    <text evidence="8">The sequence shown here is derived from an EMBL/GenBank/DDBJ whole genome shotgun (WGS) entry which is preliminary data.</text>
</comment>
<dbReference type="Gene3D" id="2.40.50.140">
    <property type="entry name" value="Nucleic acid-binding proteins"/>
    <property type="match status" value="1"/>
</dbReference>
<dbReference type="GO" id="GO:0005634">
    <property type="term" value="C:nucleus"/>
    <property type="evidence" value="ECO:0007669"/>
    <property type="project" value="UniProtKB-SubCell"/>
</dbReference>
<keyword evidence="2" id="KW-0694">RNA-binding</keyword>
<dbReference type="PhylomeDB" id="A0A0A2LGB2"/>
<feature type="domain" description="HTH myb-type" evidence="7">
    <location>
        <begin position="620"/>
        <end position="665"/>
    </location>
</feature>
<name>A0A0A2LGB2_PENIT</name>
<dbReference type="Pfam" id="PF21262">
    <property type="entry name" value="RRP40_S1"/>
    <property type="match status" value="1"/>
</dbReference>
<dbReference type="PANTHER" id="PTHR46380">
    <property type="entry name" value="CYCLIN-D-BINDING MYB-LIKE TRANSCRIPTION FACTOR 1"/>
    <property type="match status" value="1"/>
</dbReference>
<dbReference type="EMBL" id="JQGA01000015">
    <property type="protein sequence ID" value="KGO78223.1"/>
    <property type="molecule type" value="Genomic_DNA"/>
</dbReference>
<gene>
    <name evidence="8" type="ORF">PITC_035910</name>
</gene>
<dbReference type="GO" id="GO:0003700">
    <property type="term" value="F:DNA-binding transcription factor activity"/>
    <property type="evidence" value="ECO:0007669"/>
    <property type="project" value="TreeGrafter"/>
</dbReference>
<evidence type="ECO:0000256" key="5">
    <source>
        <dbReference type="SAM" id="MobiDB-lite"/>
    </source>
</evidence>
<accession>A0A0A2LGB2</accession>
<feature type="compositionally biased region" description="Polar residues" evidence="5">
    <location>
        <begin position="467"/>
        <end position="479"/>
    </location>
</feature>
<dbReference type="SUPFAM" id="SSF50249">
    <property type="entry name" value="Nucleic acid-binding proteins"/>
    <property type="match status" value="1"/>
</dbReference>
<dbReference type="InterPro" id="IPR049469">
    <property type="entry name" value="RRP40_KH-I"/>
</dbReference>
<evidence type="ECO:0000256" key="4">
    <source>
        <dbReference type="ARBA" id="ARBA00023242"/>
    </source>
</evidence>
<dbReference type="SMART" id="SM00717">
    <property type="entry name" value="SANT"/>
    <property type="match status" value="3"/>
</dbReference>
<dbReference type="Pfam" id="PF13921">
    <property type="entry name" value="Myb_DNA-bind_6"/>
    <property type="match status" value="1"/>
</dbReference>
<dbReference type="InterPro" id="IPR017930">
    <property type="entry name" value="Myb_dom"/>
</dbReference>
<dbReference type="InterPro" id="IPR004088">
    <property type="entry name" value="KH_dom_type_1"/>
</dbReference>
<proteinExistence type="predicted"/>
<feature type="region of interest" description="Disordered" evidence="5">
    <location>
        <begin position="770"/>
        <end position="1018"/>
    </location>
</feature>
<evidence type="ECO:0000256" key="3">
    <source>
        <dbReference type="ARBA" id="ARBA00023125"/>
    </source>
</evidence>
<dbReference type="PROSITE" id="PS50090">
    <property type="entry name" value="MYB_LIKE"/>
    <property type="match status" value="2"/>
</dbReference>
<dbReference type="InterPro" id="IPR001005">
    <property type="entry name" value="SANT/Myb"/>
</dbReference>
<feature type="domain" description="Myb-like" evidence="6">
    <location>
        <begin position="612"/>
        <end position="661"/>
    </location>
</feature>
<dbReference type="Pfam" id="PF15985">
    <property type="entry name" value="KH_6"/>
    <property type="match status" value="1"/>
</dbReference>
<dbReference type="CDD" id="cd22526">
    <property type="entry name" value="KH-I_Rrp40"/>
    <property type="match status" value="1"/>
</dbReference>
<keyword evidence="3" id="KW-0238">DNA-binding</keyword>
<feature type="compositionally biased region" description="Polar residues" evidence="5">
    <location>
        <begin position="490"/>
        <end position="511"/>
    </location>
</feature>
<dbReference type="CDD" id="cd00167">
    <property type="entry name" value="SANT"/>
    <property type="match status" value="2"/>
</dbReference>
<dbReference type="PROSITE" id="PS51294">
    <property type="entry name" value="HTH_MYB"/>
    <property type="match status" value="1"/>
</dbReference>
<feature type="compositionally biased region" description="Low complexity" evidence="5">
    <location>
        <begin position="415"/>
        <end position="433"/>
    </location>
</feature>
<evidence type="ECO:0000313" key="8">
    <source>
        <dbReference type="EMBL" id="KGO78223.1"/>
    </source>
</evidence>
<dbReference type="SUPFAM" id="SSF54791">
    <property type="entry name" value="Eukaryotic type KH-domain (KH-domain type I)"/>
    <property type="match status" value="1"/>
</dbReference>
<evidence type="ECO:0000259" key="7">
    <source>
        <dbReference type="PROSITE" id="PS51294"/>
    </source>
</evidence>
<dbReference type="Gene3D" id="1.10.10.60">
    <property type="entry name" value="Homeodomain-like"/>
    <property type="match status" value="2"/>
</dbReference>
<feature type="compositionally biased region" description="Basic residues" evidence="5">
    <location>
        <begin position="833"/>
        <end position="842"/>
    </location>
</feature>
<dbReference type="STRING" id="40296.A0A0A2LGB2"/>
<comment type="subcellular location">
    <subcellularLocation>
        <location evidence="1">Nucleus</location>
    </subcellularLocation>
</comment>
<evidence type="ECO:0000256" key="1">
    <source>
        <dbReference type="ARBA" id="ARBA00004123"/>
    </source>
</evidence>
<dbReference type="Gene3D" id="3.30.1370.10">
    <property type="entry name" value="K Homology domain, type 1"/>
    <property type="match status" value="1"/>
</dbReference>
<feature type="domain" description="Myb-like" evidence="6">
    <location>
        <begin position="664"/>
        <end position="737"/>
    </location>
</feature>
<dbReference type="HOGENOM" id="CLU_296483_0_0_1"/>
<dbReference type="InterPro" id="IPR036612">
    <property type="entry name" value="KH_dom_type_1_sf"/>
</dbReference>
<dbReference type="InterPro" id="IPR051651">
    <property type="entry name" value="DMTF1_DNA-bind_reg"/>
</dbReference>
<dbReference type="Pfam" id="PF18311">
    <property type="entry name" value="Rrp40_N"/>
    <property type="match status" value="1"/>
</dbReference>
<dbReference type="GO" id="GO:0000976">
    <property type="term" value="F:transcription cis-regulatory region binding"/>
    <property type="evidence" value="ECO:0007669"/>
    <property type="project" value="TreeGrafter"/>
</dbReference>
<dbReference type="GO" id="GO:0003723">
    <property type="term" value="F:RNA binding"/>
    <property type="evidence" value="ECO:0007669"/>
    <property type="project" value="UniProtKB-KW"/>
</dbReference>
<keyword evidence="9" id="KW-1185">Reference proteome</keyword>
<feature type="compositionally biased region" description="Acidic residues" evidence="5">
    <location>
        <begin position="987"/>
        <end position="1005"/>
    </location>
</feature>
<evidence type="ECO:0000259" key="6">
    <source>
        <dbReference type="PROSITE" id="PS50090"/>
    </source>
</evidence>
<dbReference type="PANTHER" id="PTHR46380:SF2">
    <property type="entry name" value="CYCLIN-D-BINDING MYB-LIKE TRANSCRIPTION FACTOR 1"/>
    <property type="match status" value="1"/>
</dbReference>
<evidence type="ECO:0000313" key="9">
    <source>
        <dbReference type="Proteomes" id="UP000030104"/>
    </source>
</evidence>
<feature type="compositionally biased region" description="Basic residues" evidence="5">
    <location>
        <begin position="445"/>
        <end position="458"/>
    </location>
</feature>
<evidence type="ECO:0000256" key="2">
    <source>
        <dbReference type="ARBA" id="ARBA00022884"/>
    </source>
</evidence>
<feature type="compositionally biased region" description="Basic and acidic residues" evidence="5">
    <location>
        <begin position="864"/>
        <end position="900"/>
    </location>
</feature>
<dbReference type="SUPFAM" id="SSF46689">
    <property type="entry name" value="Homeodomain-like"/>
    <property type="match status" value="1"/>
</dbReference>
<dbReference type="InterPro" id="IPR009057">
    <property type="entry name" value="Homeodomain-like_sf"/>
</dbReference>
<feature type="compositionally biased region" description="Basic residues" evidence="5">
    <location>
        <begin position="901"/>
        <end position="916"/>
    </location>
</feature>
<dbReference type="AlphaFoldDB" id="A0A0A2LGB2"/>
<dbReference type="InterPro" id="IPR041054">
    <property type="entry name" value="Rrp40_N_euk"/>
</dbReference>
<keyword evidence="4" id="KW-0539">Nucleus</keyword>
<dbReference type="OrthoDB" id="39591at2759"/>
<dbReference type="OMA" id="DEMVQHS"/>